<proteinExistence type="predicted"/>
<name>A0AAV7DZM3_ARIFI</name>
<accession>A0AAV7DZM3</accession>
<sequence length="134" mass="13879">MGEGKPMNGGGSREVELGPVISPRLQKVGAVEEFADCSGFHAKAHSVFGTDRSYRIVAHSCTKLQTTKPPLFSFSIFNSSAAVAAAAAGVVAAAGELKFATPTGGELGSARLSQTEGPTWARVGPTRTVCERRA</sequence>
<dbReference type="AlphaFoldDB" id="A0AAV7DZM3"/>
<evidence type="ECO:0000313" key="1">
    <source>
        <dbReference type="EMBL" id="KAG9440613.1"/>
    </source>
</evidence>
<organism evidence="1 2">
    <name type="scientific">Aristolochia fimbriata</name>
    <name type="common">White veined hardy Dutchman's pipe vine</name>
    <dbReference type="NCBI Taxonomy" id="158543"/>
    <lineage>
        <taxon>Eukaryota</taxon>
        <taxon>Viridiplantae</taxon>
        <taxon>Streptophyta</taxon>
        <taxon>Embryophyta</taxon>
        <taxon>Tracheophyta</taxon>
        <taxon>Spermatophyta</taxon>
        <taxon>Magnoliopsida</taxon>
        <taxon>Magnoliidae</taxon>
        <taxon>Piperales</taxon>
        <taxon>Aristolochiaceae</taxon>
        <taxon>Aristolochia</taxon>
    </lineage>
</organism>
<dbReference type="EMBL" id="JAINDJ010000008">
    <property type="protein sequence ID" value="KAG9440613.1"/>
    <property type="molecule type" value="Genomic_DNA"/>
</dbReference>
<reference evidence="1 2" key="1">
    <citation type="submission" date="2021-07" db="EMBL/GenBank/DDBJ databases">
        <title>The Aristolochia fimbriata genome: insights into angiosperm evolution, floral development and chemical biosynthesis.</title>
        <authorList>
            <person name="Jiao Y."/>
        </authorList>
    </citation>
    <scope>NUCLEOTIDE SEQUENCE [LARGE SCALE GENOMIC DNA]</scope>
    <source>
        <strain evidence="1">IBCAS-2021</strain>
        <tissue evidence="1">Leaf</tissue>
    </source>
</reference>
<comment type="caution">
    <text evidence="1">The sequence shown here is derived from an EMBL/GenBank/DDBJ whole genome shotgun (WGS) entry which is preliminary data.</text>
</comment>
<keyword evidence="2" id="KW-1185">Reference proteome</keyword>
<gene>
    <name evidence="1" type="ORF">H6P81_020778</name>
</gene>
<dbReference type="Proteomes" id="UP000825729">
    <property type="component" value="Unassembled WGS sequence"/>
</dbReference>
<evidence type="ECO:0000313" key="2">
    <source>
        <dbReference type="Proteomes" id="UP000825729"/>
    </source>
</evidence>
<protein>
    <submittedName>
        <fullName evidence="1">Uncharacterized protein</fullName>
    </submittedName>
</protein>